<comment type="caution">
    <text evidence="3">The sequence shown here is derived from an EMBL/GenBank/DDBJ whole genome shotgun (WGS) entry which is preliminary data.</text>
</comment>
<evidence type="ECO:0000256" key="2">
    <source>
        <dbReference type="SAM" id="Phobius"/>
    </source>
</evidence>
<feature type="region of interest" description="Disordered" evidence="1">
    <location>
        <begin position="317"/>
        <end position="336"/>
    </location>
</feature>
<reference evidence="3 4" key="1">
    <citation type="submission" date="2018-12" db="EMBL/GenBank/DDBJ databases">
        <authorList>
            <person name="Li F."/>
        </authorList>
    </citation>
    <scope>NUCLEOTIDE SEQUENCE [LARGE SCALE GENOMIC DNA]</scope>
    <source>
        <strain evidence="3 4">EGI 6500705</strain>
    </source>
</reference>
<evidence type="ECO:0000256" key="1">
    <source>
        <dbReference type="SAM" id="MobiDB-lite"/>
    </source>
</evidence>
<name>A0A3S0X0P7_9MICO</name>
<feature type="transmembrane region" description="Helical" evidence="2">
    <location>
        <begin position="153"/>
        <end position="171"/>
    </location>
</feature>
<proteinExistence type="predicted"/>
<evidence type="ECO:0000313" key="3">
    <source>
        <dbReference type="EMBL" id="RUR03158.1"/>
    </source>
</evidence>
<accession>A0A3S0X0P7</accession>
<evidence type="ECO:0000313" key="4">
    <source>
        <dbReference type="Proteomes" id="UP000274909"/>
    </source>
</evidence>
<feature type="transmembrane region" description="Helical" evidence="2">
    <location>
        <begin position="258"/>
        <end position="274"/>
    </location>
</feature>
<feature type="transmembrane region" description="Helical" evidence="2">
    <location>
        <begin position="183"/>
        <end position="208"/>
    </location>
</feature>
<sequence length="336" mass="35139">MRIVSLVLSTAIGLAVITATAIALPALGVAGSAITPFTVAMVALWAAGFCAGVVPVISLRDPSALDGRRASRVFVVVVGAVTVSVLLLLIGLAVTGGAPFGVATLTIGAAVAYIAANAFAGRVLRRRADRRRRAPLPIPPMDPDLPRRRTRTIVIVSSAVLVFGALFALAAGRSAAEPDSTTIGAVGIAVSFAAITATVFCAITVVGFSGRSRELSGPDARLLKRIARVVVGGKSISLTREETELAARYAPYAAETERWSLAQLLTLFVAFLALNEPTPEQPLQLAMWIVFPVLSVILIPTSLRRARRAEHFARAHGVEPAGASLPTETMTRSDHP</sequence>
<dbReference type="Proteomes" id="UP000274909">
    <property type="component" value="Unassembled WGS sequence"/>
</dbReference>
<feature type="transmembrane region" description="Helical" evidence="2">
    <location>
        <begin position="33"/>
        <end position="59"/>
    </location>
</feature>
<keyword evidence="2" id="KW-0812">Transmembrane</keyword>
<dbReference type="EMBL" id="RZGZ01000001">
    <property type="protein sequence ID" value="RUR03158.1"/>
    <property type="molecule type" value="Genomic_DNA"/>
</dbReference>
<feature type="transmembrane region" description="Helical" evidence="2">
    <location>
        <begin position="100"/>
        <end position="124"/>
    </location>
</feature>
<protein>
    <submittedName>
        <fullName evidence="3">Uncharacterized protein</fullName>
    </submittedName>
</protein>
<dbReference type="RefSeq" id="WP_127046277.1">
    <property type="nucleotide sequence ID" value="NZ_RZGZ01000001.1"/>
</dbReference>
<feature type="transmembrane region" description="Helical" evidence="2">
    <location>
        <begin position="286"/>
        <end position="303"/>
    </location>
</feature>
<gene>
    <name evidence="3" type="ORF">ELQ94_00955</name>
</gene>
<keyword evidence="2" id="KW-1133">Transmembrane helix</keyword>
<dbReference type="OrthoDB" id="9929129at2"/>
<feature type="transmembrane region" description="Helical" evidence="2">
    <location>
        <begin position="71"/>
        <end position="94"/>
    </location>
</feature>
<keyword evidence="2" id="KW-0472">Membrane</keyword>
<dbReference type="AlphaFoldDB" id="A0A3S0X0P7"/>
<keyword evidence="4" id="KW-1185">Reference proteome</keyword>
<organism evidence="3 4">
    <name type="scientific">Labedella endophytica</name>
    <dbReference type="NCBI Taxonomy" id="1523160"/>
    <lineage>
        <taxon>Bacteria</taxon>
        <taxon>Bacillati</taxon>
        <taxon>Actinomycetota</taxon>
        <taxon>Actinomycetes</taxon>
        <taxon>Micrococcales</taxon>
        <taxon>Microbacteriaceae</taxon>
        <taxon>Labedella</taxon>
    </lineage>
</organism>